<evidence type="ECO:0000256" key="3">
    <source>
        <dbReference type="ARBA" id="ARBA00008793"/>
    </source>
</evidence>
<comment type="subcellular location">
    <subcellularLocation>
        <location evidence="2">Cytoplasm</location>
    </subcellularLocation>
    <subcellularLocation>
        <location evidence="1">Nucleus</location>
    </subcellularLocation>
</comment>
<dbReference type="InterPro" id="IPR036390">
    <property type="entry name" value="WH_DNA-bd_sf"/>
</dbReference>
<dbReference type="SMART" id="SM00088">
    <property type="entry name" value="PINT"/>
    <property type="match status" value="1"/>
</dbReference>
<dbReference type="Pfam" id="PF01399">
    <property type="entry name" value="PCI"/>
    <property type="match status" value="1"/>
</dbReference>
<name>A0A0K2ULN8_LEPSM</name>
<proteinExistence type="inferred from homology"/>
<feature type="domain" description="PCI" evidence="7">
    <location>
        <begin position="261"/>
        <end position="426"/>
    </location>
</feature>
<accession>A0A0K2ULN8</accession>
<dbReference type="InterPro" id="IPR045135">
    <property type="entry name" value="Rpn7_N"/>
</dbReference>
<evidence type="ECO:0000256" key="5">
    <source>
        <dbReference type="ARBA" id="ARBA00022790"/>
    </source>
</evidence>
<dbReference type="InterPro" id="IPR000717">
    <property type="entry name" value="PCI_dom"/>
</dbReference>
<evidence type="ECO:0000256" key="2">
    <source>
        <dbReference type="ARBA" id="ARBA00004496"/>
    </source>
</evidence>
<dbReference type="GO" id="GO:0008180">
    <property type="term" value="C:COP9 signalosome"/>
    <property type="evidence" value="ECO:0007669"/>
    <property type="project" value="UniProtKB-KW"/>
</dbReference>
<protein>
    <recommendedName>
        <fullName evidence="7">PCI domain-containing protein</fullName>
    </recommendedName>
</protein>
<evidence type="ECO:0000259" key="7">
    <source>
        <dbReference type="PROSITE" id="PS50250"/>
    </source>
</evidence>
<dbReference type="Pfam" id="PF10602">
    <property type="entry name" value="RPN7"/>
    <property type="match status" value="1"/>
</dbReference>
<comment type="similarity">
    <text evidence="3">Belongs to the CSN1 family.</text>
</comment>
<dbReference type="InterPro" id="IPR048624">
    <property type="entry name" value="CSN1_C"/>
</dbReference>
<dbReference type="Gene3D" id="1.25.40.570">
    <property type="match status" value="1"/>
</dbReference>
<keyword evidence="5" id="KW-0736">Signalosome</keyword>
<evidence type="ECO:0000256" key="6">
    <source>
        <dbReference type="ARBA" id="ARBA00023242"/>
    </source>
</evidence>
<keyword evidence="6" id="KW-0539">Nucleus</keyword>
<reference evidence="8" key="1">
    <citation type="submission" date="2014-05" db="EMBL/GenBank/DDBJ databases">
        <authorList>
            <person name="Chronopoulou M."/>
        </authorList>
    </citation>
    <scope>NUCLEOTIDE SEQUENCE</scope>
    <source>
        <tissue evidence="8">Whole organism</tissue>
    </source>
</reference>
<dbReference type="PANTHER" id="PTHR14145:SF2">
    <property type="entry name" value="COP9 SIGNALOSOME COMPLEX SUBUNIT 1"/>
    <property type="match status" value="1"/>
</dbReference>
<keyword evidence="4" id="KW-0963">Cytoplasm</keyword>
<evidence type="ECO:0000256" key="1">
    <source>
        <dbReference type="ARBA" id="ARBA00004123"/>
    </source>
</evidence>
<dbReference type="Pfam" id="PF21151">
    <property type="entry name" value="CSN1_C"/>
    <property type="match status" value="1"/>
</dbReference>
<dbReference type="PROSITE" id="PS50250">
    <property type="entry name" value="PCI"/>
    <property type="match status" value="1"/>
</dbReference>
<evidence type="ECO:0000313" key="8">
    <source>
        <dbReference type="EMBL" id="CDW39179.1"/>
    </source>
</evidence>
<organism evidence="8">
    <name type="scientific">Lepeophtheirus salmonis</name>
    <name type="common">Salmon louse</name>
    <name type="synonym">Caligus salmonis</name>
    <dbReference type="NCBI Taxonomy" id="72036"/>
    <lineage>
        <taxon>Eukaryota</taxon>
        <taxon>Metazoa</taxon>
        <taxon>Ecdysozoa</taxon>
        <taxon>Arthropoda</taxon>
        <taxon>Crustacea</taxon>
        <taxon>Multicrustacea</taxon>
        <taxon>Hexanauplia</taxon>
        <taxon>Copepoda</taxon>
        <taxon>Siphonostomatoida</taxon>
        <taxon>Caligidae</taxon>
        <taxon>Lepeophtheirus</taxon>
    </lineage>
</organism>
<dbReference type="InterPro" id="IPR019585">
    <property type="entry name" value="Rpn7/CSN1"/>
</dbReference>
<sequence length="478" mass="53870">MPTVEPMQVDMLTSGEENENEVVGGNMFELVDPTFMVDNPNLDLESVIQGFTGLARLYRLNFIATHCPSLRIEALNSALAYVAETFNVSMYQTLHKKLAETPSSNPDLVPSSTPSLDTAWIESRNKKAALRLEKLDTDLKNYKSNSIKESIRRGHDDLGDHFLECGELDNALKCYSRARDYCTSGSHVVNMCLNVIKVSVYLQNWSCVITYVNKALNTPEIEESSSSSGFNSKSTYHQNTMTRLYCAYGLAELGIRKYKSSAKRFLQASLDHCDIPDMMSTQNVATYGGLCALATFDRAELKRLVISSSSFKLFLELDPALREAILNFYASKYGACLKQLDDMKDNLLLDIYLAPHVPKLYAMIRNRALIQYFSPYTSADLTKMAHSFNTSVSGLENELMTLILEDQIQARIDSHNKILYAQDVNLRNLTFQRVMEMGEQYQRGCKVLILRSAILKRNIVVQAQTRDPPVVEVGQQNN</sequence>
<dbReference type="PANTHER" id="PTHR14145">
    <property type="entry name" value="26S PROTESOME SUBUNIT 6"/>
    <property type="match status" value="1"/>
</dbReference>
<dbReference type="GO" id="GO:0005737">
    <property type="term" value="C:cytoplasm"/>
    <property type="evidence" value="ECO:0007669"/>
    <property type="project" value="UniProtKB-SubCell"/>
</dbReference>
<evidence type="ECO:0000256" key="4">
    <source>
        <dbReference type="ARBA" id="ARBA00022490"/>
    </source>
</evidence>
<dbReference type="EMBL" id="HACA01021818">
    <property type="protein sequence ID" value="CDW39179.1"/>
    <property type="molecule type" value="Transcribed_RNA"/>
</dbReference>
<dbReference type="SUPFAM" id="SSF46785">
    <property type="entry name" value="Winged helix' DNA-binding domain"/>
    <property type="match status" value="1"/>
</dbReference>
<dbReference type="OrthoDB" id="422427at2759"/>
<dbReference type="AlphaFoldDB" id="A0A0K2ULN8"/>